<dbReference type="Pfam" id="PF02810">
    <property type="entry name" value="SEC-C"/>
    <property type="match status" value="1"/>
</dbReference>
<name>M1YZ41_NITG3</name>
<organism evidence="1 2">
    <name type="scientific">Nitrospina gracilis (strain 3/211)</name>
    <dbReference type="NCBI Taxonomy" id="1266370"/>
    <lineage>
        <taxon>Bacteria</taxon>
        <taxon>Pseudomonadati</taxon>
        <taxon>Nitrospinota/Tectimicrobiota group</taxon>
        <taxon>Nitrospinota</taxon>
        <taxon>Nitrospinia</taxon>
        <taxon>Nitrospinales</taxon>
        <taxon>Nitrospinaceae</taxon>
        <taxon>Nitrospina</taxon>
    </lineage>
</organism>
<reference evidence="1 2" key="1">
    <citation type="journal article" date="2013" name="Front. Microbiol.">
        <title>The genome of Nitrospina gracilis illuminates the metabolism and evolution of the major marine nitrite oxidizer.</title>
        <authorList>
            <person name="Luecker S."/>
            <person name="Nowka B."/>
            <person name="Rattei T."/>
            <person name="Spieck E."/>
            <person name="and Daims H."/>
        </authorList>
    </citation>
    <scope>NUCLEOTIDE SEQUENCE [LARGE SCALE GENOMIC DNA]</scope>
    <source>
        <strain evidence="1 2">3/211</strain>
    </source>
</reference>
<dbReference type="STRING" id="1266370.NITGR_360080"/>
<dbReference type="HOGENOM" id="CLU_1198758_0_0_0"/>
<dbReference type="RefSeq" id="WP_005008633.1">
    <property type="nucleotide sequence ID" value="NZ_HG422173.1"/>
</dbReference>
<gene>
    <name evidence="1" type="ORF">NITGR_360080</name>
</gene>
<dbReference type="PANTHER" id="PTHR33747:SF1">
    <property type="entry name" value="ADENYLATE CYCLASE-ASSOCIATED CAP C-TERMINAL DOMAIN-CONTAINING PROTEIN"/>
    <property type="match status" value="1"/>
</dbReference>
<dbReference type="EMBL" id="CAQJ01000040">
    <property type="protein sequence ID" value="CCQ90742.1"/>
    <property type="molecule type" value="Genomic_DNA"/>
</dbReference>
<dbReference type="Gene3D" id="3.10.450.50">
    <property type="match status" value="1"/>
</dbReference>
<keyword evidence="2" id="KW-1185">Reference proteome</keyword>
<proteinExistence type="predicted"/>
<dbReference type="InParanoid" id="M1YZ41"/>
<dbReference type="SUPFAM" id="SSF103642">
    <property type="entry name" value="Sec-C motif"/>
    <property type="match status" value="1"/>
</dbReference>
<dbReference type="InterPro" id="IPR004027">
    <property type="entry name" value="SEC_C_motif"/>
</dbReference>
<protein>
    <recommendedName>
        <fullName evidence="3">SEC-C motif domain protein</fullName>
    </recommendedName>
</protein>
<comment type="caution">
    <text evidence="1">The sequence shown here is derived from an EMBL/GenBank/DDBJ whole genome shotgun (WGS) entry which is preliminary data.</text>
</comment>
<dbReference type="AlphaFoldDB" id="M1YZ41"/>
<dbReference type="Proteomes" id="UP000011704">
    <property type="component" value="Unassembled WGS sequence"/>
</dbReference>
<dbReference type="PANTHER" id="PTHR33747">
    <property type="entry name" value="UPF0225 PROTEIN SCO1677"/>
    <property type="match status" value="1"/>
</dbReference>
<evidence type="ECO:0008006" key="3">
    <source>
        <dbReference type="Google" id="ProtNLM"/>
    </source>
</evidence>
<evidence type="ECO:0000313" key="2">
    <source>
        <dbReference type="Proteomes" id="UP000011704"/>
    </source>
</evidence>
<accession>M1YZ41</accession>
<sequence>MGLNDKENDANRFSFIVHFNKTTALLPNHPALTEKQKKILEEFKGELTDEMILHFKQRYMEAKAYGEKNPMSYLVFEPGQYVNYMELFPRSSKLLDFSYKDQKHFAEDSYELDPRNDNKSVRLTFFKFEEGQQDKVPPLFNYTYYFNETLREEEDGKLDPKNAALLLGFHQFIPNLHEILKDRYKEAKKIGEDLMKTTPDVKLESHKPQRNELCPCGSGKKYKKCCALKVN</sequence>
<evidence type="ECO:0000313" key="1">
    <source>
        <dbReference type="EMBL" id="CCQ90742.1"/>
    </source>
</evidence>